<dbReference type="Proteomes" id="UP001322277">
    <property type="component" value="Chromosome 5"/>
</dbReference>
<name>A0AAX4IJQ5_9PEZI</name>
<evidence type="ECO:0000256" key="1">
    <source>
        <dbReference type="SAM" id="MobiDB-lite"/>
    </source>
</evidence>
<gene>
    <name evidence="2" type="ORF">CDEST_08614</name>
</gene>
<keyword evidence="3" id="KW-1185">Reference proteome</keyword>
<sequence length="250" mass="27403">MAISKLPAILNSSFRPPAGTSWTAGDDVSEFYRSWGFTTYRTAYGPATDAQWRTLLDKIRAQVVSEIDCYVEAGEEDVAAQLKSLFVLDARSDAALLADKTMDEVREIYKQAAVASRSSGDDDDNDNSQSLPLMRDNPNQRAFLLADAEVLERVDRDPYFWVKCVEADFTEGDLAEADSAPAARGRCRAAVWSWSGWMKMTTRSVVDLCAEIPVRDLTSIAPGAWGADEMPVYNGELAGSSLTSKMSSGK</sequence>
<dbReference type="KEGG" id="cdet:87945117"/>
<accession>A0AAX4IJQ5</accession>
<dbReference type="EMBL" id="CP137309">
    <property type="protein sequence ID" value="WQF83600.1"/>
    <property type="molecule type" value="Genomic_DNA"/>
</dbReference>
<evidence type="ECO:0000313" key="2">
    <source>
        <dbReference type="EMBL" id="WQF83600.1"/>
    </source>
</evidence>
<proteinExistence type="predicted"/>
<dbReference type="GeneID" id="87945117"/>
<dbReference type="AlphaFoldDB" id="A0AAX4IJQ5"/>
<protein>
    <submittedName>
        <fullName evidence="2">Uncharacterized protein</fullName>
    </submittedName>
</protein>
<reference evidence="3" key="1">
    <citation type="journal article" date="2023" name="bioRxiv">
        <title>Complete genome of the Medicago anthracnose fungus, Colletotrichum destructivum, reveals a mini-chromosome-like region within a core chromosome.</title>
        <authorList>
            <person name="Lapalu N."/>
            <person name="Simon A."/>
            <person name="Lu A."/>
            <person name="Plaumann P.-L."/>
            <person name="Amselem J."/>
            <person name="Pigne S."/>
            <person name="Auger A."/>
            <person name="Koch C."/>
            <person name="Dallery J.-F."/>
            <person name="O'Connell R.J."/>
        </authorList>
    </citation>
    <scope>NUCLEOTIDE SEQUENCE [LARGE SCALE GENOMIC DNA]</scope>
    <source>
        <strain evidence="3">CBS 520.97</strain>
    </source>
</reference>
<dbReference type="RefSeq" id="XP_062780824.1">
    <property type="nucleotide sequence ID" value="XM_062924773.1"/>
</dbReference>
<evidence type="ECO:0000313" key="3">
    <source>
        <dbReference type="Proteomes" id="UP001322277"/>
    </source>
</evidence>
<organism evidence="2 3">
    <name type="scientific">Colletotrichum destructivum</name>
    <dbReference type="NCBI Taxonomy" id="34406"/>
    <lineage>
        <taxon>Eukaryota</taxon>
        <taxon>Fungi</taxon>
        <taxon>Dikarya</taxon>
        <taxon>Ascomycota</taxon>
        <taxon>Pezizomycotina</taxon>
        <taxon>Sordariomycetes</taxon>
        <taxon>Hypocreomycetidae</taxon>
        <taxon>Glomerellales</taxon>
        <taxon>Glomerellaceae</taxon>
        <taxon>Colletotrichum</taxon>
        <taxon>Colletotrichum destructivum species complex</taxon>
    </lineage>
</organism>
<feature type="region of interest" description="Disordered" evidence="1">
    <location>
        <begin position="113"/>
        <end position="135"/>
    </location>
</feature>